<dbReference type="Proteomes" id="UP000722791">
    <property type="component" value="Unassembled WGS sequence"/>
</dbReference>
<evidence type="ECO:0000313" key="2">
    <source>
        <dbReference type="Proteomes" id="UP000722791"/>
    </source>
</evidence>
<feature type="non-terminal residue" evidence="1">
    <location>
        <position position="1"/>
    </location>
</feature>
<sequence>NLPVSLTAQAALEVGAVLGSELASSGCICRNVRHIHAYVLKQQLLQGITVAAESSCRKLGTVNRTRWGGETRIKYCTSGPYGRKPPLLAYACVCMPLCYAMHDEPTACTYRTYHIIQR</sequence>
<comment type="caution">
    <text evidence="1">The sequence shown here is derived from an EMBL/GenBank/DDBJ whole genome shotgun (WGS) entry which is preliminary data.</text>
</comment>
<proteinExistence type="predicted"/>
<reference evidence="1" key="1">
    <citation type="journal article" date="2021" name="Proc. Natl. Acad. Sci. U.S.A.">
        <title>Three genomes in the algal genus Volvox reveal the fate of a haploid sex-determining region after a transition to homothallism.</title>
        <authorList>
            <person name="Yamamoto K."/>
            <person name="Hamaji T."/>
            <person name="Kawai-Toyooka H."/>
            <person name="Matsuzaki R."/>
            <person name="Takahashi F."/>
            <person name="Nishimura Y."/>
            <person name="Kawachi M."/>
            <person name="Noguchi H."/>
            <person name="Minakuchi Y."/>
            <person name="Umen J.G."/>
            <person name="Toyoda A."/>
            <person name="Nozaki H."/>
        </authorList>
    </citation>
    <scope>NUCLEOTIDE SEQUENCE</scope>
    <source>
        <strain evidence="1">NIES-3785</strain>
    </source>
</reference>
<gene>
    <name evidence="1" type="ORF">Vretimale_8849</name>
</gene>
<dbReference type="EMBL" id="BNCQ01000015">
    <property type="protein sequence ID" value="GIM04270.1"/>
    <property type="molecule type" value="Genomic_DNA"/>
</dbReference>
<dbReference type="AlphaFoldDB" id="A0A8J4LNR2"/>
<protein>
    <submittedName>
        <fullName evidence="1">Uncharacterized protein</fullName>
    </submittedName>
</protein>
<name>A0A8J4LNR2_9CHLO</name>
<organism evidence="1 2">
    <name type="scientific">Volvox reticuliferus</name>
    <dbReference type="NCBI Taxonomy" id="1737510"/>
    <lineage>
        <taxon>Eukaryota</taxon>
        <taxon>Viridiplantae</taxon>
        <taxon>Chlorophyta</taxon>
        <taxon>core chlorophytes</taxon>
        <taxon>Chlorophyceae</taxon>
        <taxon>CS clade</taxon>
        <taxon>Chlamydomonadales</taxon>
        <taxon>Volvocaceae</taxon>
        <taxon>Volvox</taxon>
    </lineage>
</organism>
<accession>A0A8J4LNR2</accession>
<evidence type="ECO:0000313" key="1">
    <source>
        <dbReference type="EMBL" id="GIM04270.1"/>
    </source>
</evidence>